<dbReference type="PROSITE" id="PS51688">
    <property type="entry name" value="ICA"/>
    <property type="match status" value="1"/>
</dbReference>
<organism evidence="4 5">
    <name type="scientific">Limosilactobacillus reuteri</name>
    <name type="common">Lactobacillus reuteri</name>
    <dbReference type="NCBI Taxonomy" id="1598"/>
    <lineage>
        <taxon>Bacteria</taxon>
        <taxon>Bacillati</taxon>
        <taxon>Bacillota</taxon>
        <taxon>Bacilli</taxon>
        <taxon>Lactobacillales</taxon>
        <taxon>Lactobacillaceae</taxon>
        <taxon>Limosilactobacillus</taxon>
    </lineage>
</organism>
<dbReference type="SUPFAM" id="SSF57997">
    <property type="entry name" value="Tropomyosin"/>
    <property type="match status" value="1"/>
</dbReference>
<evidence type="ECO:0000313" key="5">
    <source>
        <dbReference type="Proteomes" id="UP000472879"/>
    </source>
</evidence>
<accession>A0A6L5P1T9</accession>
<feature type="region of interest" description="Disordered" evidence="2">
    <location>
        <begin position="1"/>
        <end position="20"/>
    </location>
</feature>
<keyword evidence="1" id="KW-0175">Coiled coil</keyword>
<dbReference type="EMBL" id="WJNA01000005">
    <property type="protein sequence ID" value="MRH08434.1"/>
    <property type="molecule type" value="Genomic_DNA"/>
</dbReference>
<evidence type="ECO:0000313" key="4">
    <source>
        <dbReference type="EMBL" id="MRH08434.1"/>
    </source>
</evidence>
<evidence type="ECO:0000256" key="1">
    <source>
        <dbReference type="SAM" id="Coils"/>
    </source>
</evidence>
<dbReference type="GO" id="GO:0005200">
    <property type="term" value="F:structural constituent of cytoskeleton"/>
    <property type="evidence" value="ECO:0007669"/>
    <property type="project" value="TreeGrafter"/>
</dbReference>
<dbReference type="PANTHER" id="PTHR47357">
    <property type="entry name" value="COP1-INTERACTIVE PROTEIN 1"/>
    <property type="match status" value="1"/>
</dbReference>
<proteinExistence type="predicted"/>
<protein>
    <submittedName>
        <fullName evidence="4">Chromosome partitioning protein ParA</fullName>
    </submittedName>
</protein>
<feature type="compositionally biased region" description="Basic and acidic residues" evidence="2">
    <location>
        <begin position="1"/>
        <end position="12"/>
    </location>
</feature>
<gene>
    <name evidence="4" type="ORF">GIX81_03045</name>
</gene>
<dbReference type="Gene3D" id="1.20.5.340">
    <property type="match status" value="1"/>
</dbReference>
<dbReference type="GO" id="GO:0005856">
    <property type="term" value="C:cytoskeleton"/>
    <property type="evidence" value="ECO:0007669"/>
    <property type="project" value="TreeGrafter"/>
</dbReference>
<feature type="coiled-coil region" evidence="1">
    <location>
        <begin position="323"/>
        <end position="350"/>
    </location>
</feature>
<dbReference type="PANTHER" id="PTHR47357:SF1">
    <property type="entry name" value="SPINDLE POLE BODY COMPONENT 110"/>
    <property type="match status" value="1"/>
</dbReference>
<reference evidence="4 5" key="1">
    <citation type="submission" date="2019-11" db="EMBL/GenBank/DDBJ databases">
        <title>Draft genome sequence of 12 host-associated Lactobacillus reuteri rodent strains.</title>
        <authorList>
            <person name="Zhang S."/>
            <person name="Ozcam M."/>
            <person name="Van Pijkeren J.P."/>
        </authorList>
    </citation>
    <scope>NUCLEOTIDE SEQUENCE [LARGE SCALE GENOMIC DNA]</scope>
    <source>
        <strain evidence="4 5">Lr4020</strain>
    </source>
</reference>
<dbReference type="InterPro" id="IPR030392">
    <property type="entry name" value="S74_ICA"/>
</dbReference>
<feature type="coiled-coil region" evidence="1">
    <location>
        <begin position="126"/>
        <end position="196"/>
    </location>
</feature>
<dbReference type="Pfam" id="PF13884">
    <property type="entry name" value="Peptidase_S74"/>
    <property type="match status" value="1"/>
</dbReference>
<evidence type="ECO:0000256" key="2">
    <source>
        <dbReference type="SAM" id="MobiDB-lite"/>
    </source>
</evidence>
<feature type="domain" description="Peptidase S74" evidence="3">
    <location>
        <begin position="1200"/>
        <end position="1297"/>
    </location>
</feature>
<dbReference type="Proteomes" id="UP000472879">
    <property type="component" value="Unassembled WGS sequence"/>
</dbReference>
<comment type="caution">
    <text evidence="4">The sequence shown here is derived from an EMBL/GenBank/DDBJ whole genome shotgun (WGS) entry which is preliminary data.</text>
</comment>
<dbReference type="RefSeq" id="WP_153704642.1">
    <property type="nucleotide sequence ID" value="NZ_WJNA01000005.1"/>
</dbReference>
<evidence type="ECO:0000259" key="3">
    <source>
        <dbReference type="PROSITE" id="PS51688"/>
    </source>
</evidence>
<sequence>MATNTDGREEIKPVAPTEQTKWRDPSLVGKYMVDPKTGLAGLFRSPDNGETWVLTDTVYGHVYNQDEVDNIWDNGAAHKVADEIKSATADLPNVRKQADSAVKFAESAIAASKVNSDAIVAQSSAVVEAKSAMDSATAEIQQLKANAASDVAQIEATIAEVQVGVNQAKSANESAVQAVQAELKSTSDAMDKVKKQLDEVGTSLDTYAKSAAEQGHDITVIKQKQGQFEADFASVQGNVNQIQADIKGLRQNVKDNQGNIATLLTSADKLQASMKDAQNNISNLLLTASEYEQTFKDQDGRLSKVEQTATEHTSELADTKGDLDKVTQKANALQLLLSDAQKNINNIKVDAQGLHQTLTGQSNQLASLNVTLNNLDSKYSGITGDLQSKQTSLSTEQQQTKDVLLRKADKSEVDNVKGTVNQVSAEQKVMADQINQKVSSVEYQTLKDKVNEIQVGTSNLLHHTDTFEGWHKGSSVSISSEKYLNGSVAILNNSGSGGNALDSVLDVTNDEKYITWTVYAKADVAGDKLHTELWGGGGYTDQPLTTKWQRYKFAGNHADSNHNFYLWGVTGNKGKIYVALPFAVIGNAIGTWSTNPGDTITSINKNTTAIDENSKLISLMAKQTDVDNIKGTAQQLSARLDVMAGEVKSKVDETKVNNIVDGKGYATTSTVQSLITQKAGTINESITNLDAKYRNIDGVNLVHNSGFHNVTIDELKNSGWYINDGIWINKAGGPNKNGSIVLDYRNGTQGTTLDMTQTLQLEPNTDYTLSLHVLFAETAAGKSFDAWTYFVEHDASGRNVNPYVDNGHPMANNYDRNQNTRTFHTTKNTHSGVLYLRANPGTKVELEEVKLERGKVESNTAWTPAPSDNATVTQIQSITASIDGVQSNVTNLKNDTSSKITQLSNTIQSKVSSSNFNSKITQLANDINLRVTKGDLLSQINLTAGNTLIQSNKIYLDSSSVVFSGRAFIPSAAISELDADKLTFYGNGSKASIGASVAQYDQDAIKSTINLQYQGGFEIHSSNQLGSILTMHDNTVRLASRSQTFSAGSGKPLDQQYSGFWAGSNYALINAVDSEGKTTGWSIGPSNSNGYRAYLYDSSTSVQPNFGVGIGTQRFDVYAGGAGLYLGPDKAELRDKSYTTIHSDTQTYIEGGNEQIYIHDGEVCIGMPGHESDKTSVHLRVFGWADFNGWMNVMGLSQTSLLSTKTRIEPLDTREALDKIMAANVETYQFKSDVAEGKTKRHASVIIDDVHDISQYYTPEEFISENRKGRDDGDIVGYLMGAVQELKKQLDKVKEKINYE</sequence>
<feature type="coiled-coil region" evidence="1">
    <location>
        <begin position="239"/>
        <end position="294"/>
    </location>
</feature>
<name>A0A6L5P1T9_LIMRT</name>